<dbReference type="Gene3D" id="3.40.50.2300">
    <property type="match status" value="1"/>
</dbReference>
<dbReference type="SMART" id="SM00448">
    <property type="entry name" value="REC"/>
    <property type="match status" value="1"/>
</dbReference>
<dbReference type="Pfam" id="PF00072">
    <property type="entry name" value="Response_reg"/>
    <property type="match status" value="1"/>
</dbReference>
<dbReference type="PROSITE" id="PS50110">
    <property type="entry name" value="RESPONSE_REGULATORY"/>
    <property type="match status" value="1"/>
</dbReference>
<name>A0A1H4B2I9_9GAMM</name>
<keyword evidence="9" id="KW-0472">Membrane</keyword>
<dbReference type="SUPFAM" id="SSF47384">
    <property type="entry name" value="Homodimeric domain of signal transducing histidine kinase"/>
    <property type="match status" value="1"/>
</dbReference>
<keyword evidence="14" id="KW-1185">Reference proteome</keyword>
<dbReference type="InterPro" id="IPR036097">
    <property type="entry name" value="HisK_dim/P_sf"/>
</dbReference>
<keyword evidence="7" id="KW-1133">Transmembrane helix</keyword>
<dbReference type="InterPro" id="IPR011006">
    <property type="entry name" value="CheY-like_superfamily"/>
</dbReference>
<keyword evidence="2" id="KW-1003">Cell membrane</keyword>
<evidence type="ECO:0000313" key="13">
    <source>
        <dbReference type="EMBL" id="SEA42309.1"/>
    </source>
</evidence>
<dbReference type="GO" id="GO:0005886">
    <property type="term" value="C:plasma membrane"/>
    <property type="evidence" value="ECO:0007669"/>
    <property type="project" value="UniProtKB-SubCell"/>
</dbReference>
<dbReference type="EMBL" id="FNQO01000004">
    <property type="protein sequence ID" value="SEA42309.1"/>
    <property type="molecule type" value="Genomic_DNA"/>
</dbReference>
<dbReference type="PANTHER" id="PTHR45339:SF1">
    <property type="entry name" value="HYBRID SIGNAL TRANSDUCTION HISTIDINE KINASE J"/>
    <property type="match status" value="1"/>
</dbReference>
<dbReference type="GO" id="GO:0005524">
    <property type="term" value="F:ATP binding"/>
    <property type="evidence" value="ECO:0007669"/>
    <property type="project" value="UniProtKB-KW"/>
</dbReference>
<keyword evidence="6" id="KW-0067">ATP-binding</keyword>
<reference evidence="14" key="1">
    <citation type="submission" date="2016-10" db="EMBL/GenBank/DDBJ databases">
        <authorList>
            <person name="Varghese N."/>
            <person name="Submissions S."/>
        </authorList>
    </citation>
    <scope>NUCLEOTIDE SEQUENCE [LARGE SCALE GENOMIC DNA]</scope>
    <source>
        <strain evidence="14">CGMCC 1.10657</strain>
    </source>
</reference>
<evidence type="ECO:0000256" key="11">
    <source>
        <dbReference type="SAM" id="Coils"/>
    </source>
</evidence>
<evidence type="ECO:0000256" key="1">
    <source>
        <dbReference type="ARBA" id="ARBA00004651"/>
    </source>
</evidence>
<keyword evidence="4" id="KW-0812">Transmembrane</keyword>
<feature type="modified residue" description="4-aspartylphosphate" evidence="10">
    <location>
        <position position="195"/>
    </location>
</feature>
<dbReference type="CDD" id="cd17546">
    <property type="entry name" value="REC_hyHK_CKI1_RcsC-like"/>
    <property type="match status" value="1"/>
</dbReference>
<protein>
    <submittedName>
        <fullName evidence="13">Response regulator receiver domain-containing protein</fullName>
    </submittedName>
</protein>
<keyword evidence="3 10" id="KW-0597">Phosphoprotein</keyword>
<keyword evidence="8" id="KW-0902">Two-component regulatory system</keyword>
<evidence type="ECO:0000256" key="4">
    <source>
        <dbReference type="ARBA" id="ARBA00022692"/>
    </source>
</evidence>
<keyword evidence="11" id="KW-0175">Coiled coil</keyword>
<feature type="coiled-coil region" evidence="11">
    <location>
        <begin position="47"/>
        <end position="74"/>
    </location>
</feature>
<dbReference type="AlphaFoldDB" id="A0A1H4B2I9"/>
<sequence length="399" mass="44958">MFIVSAFALMTWLRLHREAADSEQRAATMKDENDKIYRQLQSYGSEISARERQLTEAREALQQQRQENSDLLAITGQHLRQPLSALQGTLNLLTRSGGDDAGQLLEMARHQLETALKSLEEIQRCGGLERNDLKLAVKGQETEKKGLSILLVENENNHSLRDDLASRGHRVVWENNGVDGADAALQQKFDLILIDSQLPLMDGVETAQKIRRGLGPALPIFALLTNPRAGDRERYQARGLTGVLARPVADKQLQQLLDWITRRMDGTVAEQKPARPTRLLNTDTLRRQRDILGHVPFAELLSDRCATLPKRATAFTSALTGRHWLDAEQQAQAIAESAEEIGLEAVAARLRALAARLSIDSEREYCRHQRTELLNLMRASVQQLKAWREQNVHTEWALK</sequence>
<dbReference type="InterPro" id="IPR036641">
    <property type="entry name" value="HPT_dom_sf"/>
</dbReference>
<dbReference type="Gene3D" id="1.10.287.130">
    <property type="match status" value="1"/>
</dbReference>
<dbReference type="SUPFAM" id="SSF47226">
    <property type="entry name" value="Histidine-containing phosphotransfer domain, HPT domain"/>
    <property type="match status" value="1"/>
</dbReference>
<dbReference type="GO" id="GO:0000155">
    <property type="term" value="F:phosphorelay sensor kinase activity"/>
    <property type="evidence" value="ECO:0007669"/>
    <property type="project" value="InterPro"/>
</dbReference>
<comment type="subcellular location">
    <subcellularLocation>
        <location evidence="1">Cell membrane</location>
        <topology evidence="1">Multi-pass membrane protein</topology>
    </subcellularLocation>
</comment>
<evidence type="ECO:0000256" key="3">
    <source>
        <dbReference type="ARBA" id="ARBA00022553"/>
    </source>
</evidence>
<organism evidence="13 14">
    <name type="scientific">Microbulbifer marinus</name>
    <dbReference type="NCBI Taxonomy" id="658218"/>
    <lineage>
        <taxon>Bacteria</taxon>
        <taxon>Pseudomonadati</taxon>
        <taxon>Pseudomonadota</taxon>
        <taxon>Gammaproteobacteria</taxon>
        <taxon>Cellvibrionales</taxon>
        <taxon>Microbulbiferaceae</taxon>
        <taxon>Microbulbifer</taxon>
    </lineage>
</organism>
<dbReference type="Proteomes" id="UP000198658">
    <property type="component" value="Unassembled WGS sequence"/>
</dbReference>
<gene>
    <name evidence="13" type="ORF">SAMN05216562_3059</name>
</gene>
<evidence type="ECO:0000256" key="6">
    <source>
        <dbReference type="ARBA" id="ARBA00022840"/>
    </source>
</evidence>
<evidence type="ECO:0000256" key="9">
    <source>
        <dbReference type="ARBA" id="ARBA00023136"/>
    </source>
</evidence>
<dbReference type="PANTHER" id="PTHR45339">
    <property type="entry name" value="HYBRID SIGNAL TRANSDUCTION HISTIDINE KINASE J"/>
    <property type="match status" value="1"/>
</dbReference>
<evidence type="ECO:0000256" key="8">
    <source>
        <dbReference type="ARBA" id="ARBA00023012"/>
    </source>
</evidence>
<evidence type="ECO:0000256" key="10">
    <source>
        <dbReference type="PROSITE-ProRule" id="PRU00169"/>
    </source>
</evidence>
<evidence type="ECO:0000313" key="14">
    <source>
        <dbReference type="Proteomes" id="UP000198658"/>
    </source>
</evidence>
<evidence type="ECO:0000256" key="7">
    <source>
        <dbReference type="ARBA" id="ARBA00022989"/>
    </source>
</evidence>
<dbReference type="InterPro" id="IPR001789">
    <property type="entry name" value="Sig_transdc_resp-reg_receiver"/>
</dbReference>
<dbReference type="SUPFAM" id="SSF52172">
    <property type="entry name" value="CheY-like"/>
    <property type="match status" value="1"/>
</dbReference>
<accession>A0A1H4B2I9</accession>
<proteinExistence type="predicted"/>
<evidence type="ECO:0000256" key="2">
    <source>
        <dbReference type="ARBA" id="ARBA00022475"/>
    </source>
</evidence>
<feature type="domain" description="Response regulatory" evidence="12">
    <location>
        <begin position="146"/>
        <end position="261"/>
    </location>
</feature>
<evidence type="ECO:0000259" key="12">
    <source>
        <dbReference type="PROSITE" id="PS50110"/>
    </source>
</evidence>
<dbReference type="STRING" id="658218.SAMN05216562_3059"/>
<evidence type="ECO:0000256" key="5">
    <source>
        <dbReference type="ARBA" id="ARBA00022741"/>
    </source>
</evidence>
<keyword evidence="5" id="KW-0547">Nucleotide-binding</keyword>